<dbReference type="Gene3D" id="1.10.510.10">
    <property type="entry name" value="Transferase(Phosphotransferase) domain 1"/>
    <property type="match status" value="1"/>
</dbReference>
<protein>
    <recommendedName>
        <fullName evidence="3">Protein kinase domain-containing protein</fullName>
    </recommendedName>
</protein>
<comment type="caution">
    <text evidence="1">The sequence shown here is derived from an EMBL/GenBank/DDBJ whole genome shotgun (WGS) entry which is preliminary data.</text>
</comment>
<dbReference type="GO" id="GO:0001501">
    <property type="term" value="P:skeletal system development"/>
    <property type="evidence" value="ECO:0007669"/>
    <property type="project" value="TreeGrafter"/>
</dbReference>
<gene>
    <name evidence="1" type="ORF">BOKJ2_LOCUS11047</name>
</gene>
<dbReference type="GO" id="GO:0005576">
    <property type="term" value="C:extracellular region"/>
    <property type="evidence" value="ECO:0007669"/>
    <property type="project" value="TreeGrafter"/>
</dbReference>
<sequence>MSPDHRNVIIAVSSLFLVVFPTVLYSVSPNHRNTVHRGVRSLLQPRYLTTHSYLPQLIRKGSEWRFEDTNSTIGNCEQIPKSLGHYTLGEGYNKKVYEYGNVAIKKSLRDGQGMRECLRTYNDSNSCWNNQIRGFQNEIGLLLKLHGNVNIPTMYGYCLPVDTTQDMYIVTEKAQPLKLIVYADLVWERRLNIALHVVSFLISIQPLQPLDLRIDQFLLRSDDTPLLTDLDSLVVDDKYDELSLAKKFYGQFVNGALKSHDKSRNLLLSDLHHQFLEDSVTLRGIQRILLRLL</sequence>
<name>A0A811LB25_9BILA</name>
<dbReference type="InterPro" id="IPR042983">
    <property type="entry name" value="PKDCC"/>
</dbReference>
<keyword evidence="2" id="KW-1185">Reference proteome</keyword>
<dbReference type="PANTHER" id="PTHR46448">
    <property type="entry name" value="PROTEIN KINASE DOMAIN-CONTAINING PROTEIN"/>
    <property type="match status" value="1"/>
</dbReference>
<reference evidence="1" key="1">
    <citation type="submission" date="2020-09" db="EMBL/GenBank/DDBJ databases">
        <authorList>
            <person name="Kikuchi T."/>
        </authorList>
    </citation>
    <scope>NUCLEOTIDE SEQUENCE</scope>
    <source>
        <strain evidence="1">SH1</strain>
    </source>
</reference>
<dbReference type="EMBL" id="CAJFDH010000005">
    <property type="protein sequence ID" value="CAD5224374.1"/>
    <property type="molecule type" value="Genomic_DNA"/>
</dbReference>
<proteinExistence type="predicted"/>
<dbReference type="InterPro" id="IPR011009">
    <property type="entry name" value="Kinase-like_dom_sf"/>
</dbReference>
<evidence type="ECO:0000313" key="2">
    <source>
        <dbReference type="Proteomes" id="UP000614601"/>
    </source>
</evidence>
<dbReference type="Proteomes" id="UP000614601">
    <property type="component" value="Unassembled WGS sequence"/>
</dbReference>
<dbReference type="PANTHER" id="PTHR46448:SF1">
    <property type="entry name" value="PROTEIN KINASE DOMAIN-CONTAINING PROTEIN"/>
    <property type="match status" value="1"/>
</dbReference>
<dbReference type="Proteomes" id="UP000783686">
    <property type="component" value="Unassembled WGS sequence"/>
</dbReference>
<dbReference type="SUPFAM" id="SSF56112">
    <property type="entry name" value="Protein kinase-like (PK-like)"/>
    <property type="match status" value="1"/>
</dbReference>
<dbReference type="EMBL" id="CAJFCW020000005">
    <property type="protein sequence ID" value="CAG9119830.1"/>
    <property type="molecule type" value="Genomic_DNA"/>
</dbReference>
<dbReference type="AlphaFoldDB" id="A0A811LB25"/>
<dbReference type="GO" id="GO:0004715">
    <property type="term" value="F:non-membrane spanning protein tyrosine kinase activity"/>
    <property type="evidence" value="ECO:0007669"/>
    <property type="project" value="InterPro"/>
</dbReference>
<dbReference type="OrthoDB" id="4062651at2759"/>
<evidence type="ECO:0008006" key="3">
    <source>
        <dbReference type="Google" id="ProtNLM"/>
    </source>
</evidence>
<evidence type="ECO:0000313" key="1">
    <source>
        <dbReference type="EMBL" id="CAD5224374.1"/>
    </source>
</evidence>
<organism evidence="1 2">
    <name type="scientific">Bursaphelenchus okinawaensis</name>
    <dbReference type="NCBI Taxonomy" id="465554"/>
    <lineage>
        <taxon>Eukaryota</taxon>
        <taxon>Metazoa</taxon>
        <taxon>Ecdysozoa</taxon>
        <taxon>Nematoda</taxon>
        <taxon>Chromadorea</taxon>
        <taxon>Rhabditida</taxon>
        <taxon>Tylenchina</taxon>
        <taxon>Tylenchomorpha</taxon>
        <taxon>Aphelenchoidea</taxon>
        <taxon>Aphelenchoididae</taxon>
        <taxon>Bursaphelenchus</taxon>
    </lineage>
</organism>
<accession>A0A811LB25</accession>